<protein>
    <submittedName>
        <fullName evidence="2">(Atlantic silverside) hypothetical protein</fullName>
    </submittedName>
</protein>
<keyword evidence="3" id="KW-1185">Reference proteome</keyword>
<name>A0A8S4A5C7_9TELE</name>
<comment type="caution">
    <text evidence="2">The sequence shown here is derived from an EMBL/GenBank/DDBJ whole genome shotgun (WGS) entry which is preliminary data.</text>
</comment>
<evidence type="ECO:0000256" key="1">
    <source>
        <dbReference type="SAM" id="MobiDB-lite"/>
    </source>
</evidence>
<dbReference type="EMBL" id="CAJRST010000001">
    <property type="protein sequence ID" value="CAG5849756.1"/>
    <property type="molecule type" value="Genomic_DNA"/>
</dbReference>
<sequence>MIILHDFCQTSCTLTYRKSNIPGNHPVEILMEDYPRQEIHVTYSDGSYTTKRPLRGNRHKRYAPLGYSAAYPTTTATPTTTAYPTTTPVAPTTTTAAPTTTTAAPTTTTAAPTTTTWSGSAWVGGGGGAAGGGFPVAPGAGGGDVTAPHNAGPLSLRPVNGLLHLVPTSSVMSS</sequence>
<proteinExistence type="predicted"/>
<reference evidence="2" key="1">
    <citation type="submission" date="2021-05" db="EMBL/GenBank/DDBJ databases">
        <authorList>
            <person name="Tigano A."/>
        </authorList>
    </citation>
    <scope>NUCLEOTIDE SEQUENCE</scope>
</reference>
<dbReference type="Proteomes" id="UP000677803">
    <property type="component" value="Unassembled WGS sequence"/>
</dbReference>
<evidence type="ECO:0000313" key="2">
    <source>
        <dbReference type="EMBL" id="CAG5849756.1"/>
    </source>
</evidence>
<feature type="region of interest" description="Disordered" evidence="1">
    <location>
        <begin position="78"/>
        <end position="116"/>
    </location>
</feature>
<dbReference type="AlphaFoldDB" id="A0A8S4A5C7"/>
<evidence type="ECO:0000313" key="3">
    <source>
        <dbReference type="Proteomes" id="UP000677803"/>
    </source>
</evidence>
<organism evidence="2 3">
    <name type="scientific">Menidia menidia</name>
    <name type="common">Atlantic silverside</name>
    <dbReference type="NCBI Taxonomy" id="238744"/>
    <lineage>
        <taxon>Eukaryota</taxon>
        <taxon>Metazoa</taxon>
        <taxon>Chordata</taxon>
        <taxon>Craniata</taxon>
        <taxon>Vertebrata</taxon>
        <taxon>Euteleostomi</taxon>
        <taxon>Actinopterygii</taxon>
        <taxon>Neopterygii</taxon>
        <taxon>Teleostei</taxon>
        <taxon>Neoteleostei</taxon>
        <taxon>Acanthomorphata</taxon>
        <taxon>Ovalentaria</taxon>
        <taxon>Atherinomorphae</taxon>
        <taxon>Atheriniformes</taxon>
        <taxon>Atherinopsidae</taxon>
        <taxon>Menidiinae</taxon>
        <taxon>Menidia</taxon>
    </lineage>
</organism>
<accession>A0A8S4A5C7</accession>
<dbReference type="OrthoDB" id="10063988at2759"/>
<gene>
    <name evidence="2" type="ORF">MMEN_LOCUS104</name>
</gene>